<gene>
    <name evidence="1" type="ORF">JHL22_15165</name>
</gene>
<proteinExistence type="predicted"/>
<protein>
    <submittedName>
        <fullName evidence="1">Uncharacterized protein</fullName>
    </submittedName>
</protein>
<organism evidence="1 2">
    <name type="scientific">Advenella mandrilli</name>
    <dbReference type="NCBI Taxonomy" id="2800330"/>
    <lineage>
        <taxon>Bacteria</taxon>
        <taxon>Pseudomonadati</taxon>
        <taxon>Pseudomonadota</taxon>
        <taxon>Betaproteobacteria</taxon>
        <taxon>Burkholderiales</taxon>
        <taxon>Alcaligenaceae</taxon>
    </lineage>
</organism>
<sequence length="103" mass="12292">MLTFKEWCQHYDHYDPESQEAKDDYARYIDWSKRIKEVFINEIRLKNTRTCYGCKAFVTEQGTSHCLLGFNQERGQPKERCFKPLTNTDLLKSSLLSQWCTTK</sequence>
<keyword evidence="2" id="KW-1185">Reference proteome</keyword>
<dbReference type="RefSeq" id="WP_200239320.1">
    <property type="nucleotide sequence ID" value="NZ_JAENGP010000024.1"/>
</dbReference>
<dbReference type="EMBL" id="JAENGP010000024">
    <property type="protein sequence ID" value="MBK1782551.1"/>
    <property type="molecule type" value="Genomic_DNA"/>
</dbReference>
<evidence type="ECO:0000313" key="1">
    <source>
        <dbReference type="EMBL" id="MBK1782551.1"/>
    </source>
</evidence>
<dbReference type="Proteomes" id="UP000635316">
    <property type="component" value="Unassembled WGS sequence"/>
</dbReference>
<evidence type="ECO:0000313" key="2">
    <source>
        <dbReference type="Proteomes" id="UP000635316"/>
    </source>
</evidence>
<name>A0ABS1EHR0_9BURK</name>
<comment type="caution">
    <text evidence="1">The sequence shown here is derived from an EMBL/GenBank/DDBJ whole genome shotgun (WGS) entry which is preliminary data.</text>
</comment>
<reference evidence="1 2" key="1">
    <citation type="submission" date="2020-12" db="EMBL/GenBank/DDBJ databases">
        <authorList>
            <person name="Lu T."/>
            <person name="Wang Q."/>
            <person name="Han X."/>
        </authorList>
    </citation>
    <scope>NUCLEOTIDE SEQUENCE [LARGE SCALE GENOMIC DNA]</scope>
    <source>
        <strain evidence="1 2">WQ 585</strain>
    </source>
</reference>
<accession>A0ABS1EHR0</accession>